<gene>
    <name evidence="1" type="ORF">CRV2_00021846</name>
</gene>
<evidence type="ECO:0000313" key="2">
    <source>
        <dbReference type="Proteomes" id="UP000836387"/>
    </source>
</evidence>
<dbReference type="EMBL" id="CADEHS020000104">
    <property type="protein sequence ID" value="CAG9949552.1"/>
    <property type="molecule type" value="Genomic_DNA"/>
</dbReference>
<name>A0ACA9UAL0_BIOOC</name>
<organism evidence="1 2">
    <name type="scientific">Clonostachys rosea f. rosea IK726</name>
    <dbReference type="NCBI Taxonomy" id="1349383"/>
    <lineage>
        <taxon>Eukaryota</taxon>
        <taxon>Fungi</taxon>
        <taxon>Dikarya</taxon>
        <taxon>Ascomycota</taxon>
        <taxon>Pezizomycotina</taxon>
        <taxon>Sordariomycetes</taxon>
        <taxon>Hypocreomycetidae</taxon>
        <taxon>Hypocreales</taxon>
        <taxon>Bionectriaceae</taxon>
        <taxon>Clonostachys</taxon>
    </lineage>
</organism>
<accession>A0ACA9UAL0</accession>
<proteinExistence type="predicted"/>
<evidence type="ECO:0000313" key="1">
    <source>
        <dbReference type="EMBL" id="CAG9949552.1"/>
    </source>
</evidence>
<keyword evidence="2" id="KW-1185">Reference proteome</keyword>
<reference evidence="1" key="1">
    <citation type="submission" date="2020-04" db="EMBL/GenBank/DDBJ databases">
        <authorList>
            <person name="Broberg M."/>
        </authorList>
    </citation>
    <scope>NUCLEOTIDE SEQUENCE</scope>
</reference>
<protein>
    <submittedName>
        <fullName evidence="1">Uncharacterized protein</fullName>
    </submittedName>
</protein>
<sequence>MSQIIPIEVISPPQIVTGRGNGDTSPDGDIGHEISYNAPKTTLIIKLEECHKGGGPPLYVHNMLSARQLIGVITVGRLHVKAIPRQPFGHRQSALRGRTLPAQKQAIAKEFNLSETVFLHQQTETDAQNGEARVDIFTPIAELPFAGHPTVGTSNYLLHHLKLETARTLVAKAGRLPFQAQGDGVLFFPDLEALAKPTENLLGTANTYTAKERLDEGWRDGIVNTYYFVDLGTQEDGTRRLRTRGLGSREDPATGSAASALSSYLTLSEGKGGPLTRSYHITQGVEMAGG</sequence>
<dbReference type="Proteomes" id="UP000836387">
    <property type="component" value="Unassembled WGS sequence"/>
</dbReference>
<reference evidence="1" key="2">
    <citation type="submission" date="2021-10" db="EMBL/GenBank/DDBJ databases">
        <authorList>
            <person name="Piombo E."/>
        </authorList>
    </citation>
    <scope>NUCLEOTIDE SEQUENCE</scope>
</reference>
<comment type="caution">
    <text evidence="1">The sequence shown here is derived from an EMBL/GenBank/DDBJ whole genome shotgun (WGS) entry which is preliminary data.</text>
</comment>